<dbReference type="RefSeq" id="WP_263340821.1">
    <property type="nucleotide sequence ID" value="NZ_JAGSYH010000006.1"/>
</dbReference>
<feature type="signal peptide" evidence="1">
    <location>
        <begin position="1"/>
        <end position="30"/>
    </location>
</feature>
<dbReference type="PIRSF" id="PIRSF039004">
    <property type="entry name" value="ADE_EF_0837"/>
    <property type="match status" value="1"/>
</dbReference>
<dbReference type="EMBL" id="JBHSPH010000008">
    <property type="protein sequence ID" value="MFC5864120.1"/>
    <property type="molecule type" value="Genomic_DNA"/>
</dbReference>
<gene>
    <name evidence="2" type="ORF">ACFPT7_17570</name>
</gene>
<keyword evidence="3" id="KW-1185">Reference proteome</keyword>
<dbReference type="PANTHER" id="PTHR42717">
    <property type="entry name" value="DIHYDROOROTASE-RELATED"/>
    <property type="match status" value="1"/>
</dbReference>
<dbReference type="InterPro" id="IPR020043">
    <property type="entry name" value="Deacetylase_Atu3266-like"/>
</dbReference>
<sequence>MSIFIFRNNRLRLAMAAFALLALTAVNAGAQEGTAPRPANLPSYDLILQGGHVLDNKNHVDGIFDVAIKDGKIAKVAPHIASSDALKTVDAKGLYVTPGLIDIHVHVYNGTGERNSYAGDLSVPPDGFTFRVGVTTVVDAGCSGWKNFEDFKQRIIDRSKTRVFALLNIVGSGMRGPKFENNTADMDGEATAAMALKYPDTVVGIKTAHYAGPDWTPVEQAVIAGTKANIPVMVDFGENHPDTRPLYDLLTKKLRPGDIYTHMYSGLRNEQDPDTLGPSKAFIEGRKRGIYFDVGHGGGSFKWSLAVPMIKDGFIPDSISTDLHVGSMNSAMKDELNTADKILALGVPLKEVVTEMTSHPAKEIKHEELGNLSEGAIADVAVLRVEKGNFGFTDMVNLRHEGSERLICELTIKGGKVVYDLNGISSDAWNQPPGKWASEAWRYTSFVPTPHRNHAAEEAH</sequence>
<dbReference type="SUPFAM" id="SSF51338">
    <property type="entry name" value="Composite domain of metallo-dependent hydrolases"/>
    <property type="match status" value="1"/>
</dbReference>
<dbReference type="NCBIfam" id="NF006689">
    <property type="entry name" value="PRK09237.1"/>
    <property type="match status" value="1"/>
</dbReference>
<evidence type="ECO:0000313" key="3">
    <source>
        <dbReference type="Proteomes" id="UP001596091"/>
    </source>
</evidence>
<organism evidence="2 3">
    <name type="scientific">Acidicapsa dinghuensis</name>
    <dbReference type="NCBI Taxonomy" id="2218256"/>
    <lineage>
        <taxon>Bacteria</taxon>
        <taxon>Pseudomonadati</taxon>
        <taxon>Acidobacteriota</taxon>
        <taxon>Terriglobia</taxon>
        <taxon>Terriglobales</taxon>
        <taxon>Acidobacteriaceae</taxon>
        <taxon>Acidicapsa</taxon>
    </lineage>
</organism>
<evidence type="ECO:0000313" key="2">
    <source>
        <dbReference type="EMBL" id="MFC5864120.1"/>
    </source>
</evidence>
<proteinExistence type="predicted"/>
<keyword evidence="1" id="KW-0732">Signal</keyword>
<name>A0ABW1EJE5_9BACT</name>
<dbReference type="InterPro" id="IPR011059">
    <property type="entry name" value="Metal-dep_hydrolase_composite"/>
</dbReference>
<dbReference type="InterPro" id="IPR032466">
    <property type="entry name" value="Metal_Hydrolase"/>
</dbReference>
<feature type="chain" id="PRO_5047461477" evidence="1">
    <location>
        <begin position="31"/>
        <end position="460"/>
    </location>
</feature>
<reference evidence="3" key="1">
    <citation type="journal article" date="2019" name="Int. J. Syst. Evol. Microbiol.">
        <title>The Global Catalogue of Microorganisms (GCM) 10K type strain sequencing project: providing services to taxonomists for standard genome sequencing and annotation.</title>
        <authorList>
            <consortium name="The Broad Institute Genomics Platform"/>
            <consortium name="The Broad Institute Genome Sequencing Center for Infectious Disease"/>
            <person name="Wu L."/>
            <person name="Ma J."/>
        </authorList>
    </citation>
    <scope>NUCLEOTIDE SEQUENCE [LARGE SCALE GENOMIC DNA]</scope>
    <source>
        <strain evidence="3">JCM 4087</strain>
    </source>
</reference>
<evidence type="ECO:0000256" key="1">
    <source>
        <dbReference type="SAM" id="SignalP"/>
    </source>
</evidence>
<dbReference type="Gene3D" id="2.30.40.10">
    <property type="entry name" value="Urease, subunit C, domain 1"/>
    <property type="match status" value="1"/>
</dbReference>
<comment type="caution">
    <text evidence="2">The sequence shown here is derived from an EMBL/GenBank/DDBJ whole genome shotgun (WGS) entry which is preliminary data.</text>
</comment>
<dbReference type="PANTHER" id="PTHR42717:SF1">
    <property type="entry name" value="IMIDAZOLONEPROPIONASE AND RELATED AMIDOHYDROLASES"/>
    <property type="match status" value="1"/>
</dbReference>
<protein>
    <submittedName>
        <fullName evidence="2">Amidohydrolase/deacetylase family metallohydrolase</fullName>
    </submittedName>
</protein>
<dbReference type="SUPFAM" id="SSF51556">
    <property type="entry name" value="Metallo-dependent hydrolases"/>
    <property type="match status" value="1"/>
</dbReference>
<dbReference type="Gene3D" id="3.20.20.140">
    <property type="entry name" value="Metal-dependent hydrolases"/>
    <property type="match status" value="1"/>
</dbReference>
<accession>A0ABW1EJE5</accession>
<dbReference type="Proteomes" id="UP001596091">
    <property type="component" value="Unassembled WGS sequence"/>
</dbReference>